<sequence>MKELFKRFKQLTGIKYTELAEVLGVTKQAVDKSMNNYSITHVNANKWLLTQKIDEAIEDHSKQILELEKLKQEIKEFKVDL</sequence>
<dbReference type="EMBL" id="CP002582">
    <property type="protein sequence ID" value="ADZ82535.1"/>
    <property type="molecule type" value="Genomic_DNA"/>
</dbReference>
<dbReference type="HOGENOM" id="CLU_189756_0_0_9"/>
<dbReference type="AlphaFoldDB" id="F2JPI7"/>
<reference evidence="2 3" key="1">
    <citation type="journal article" date="2011" name="J. Bacteriol.">
        <title>Complete genome sequence of the cellulose-degrading bacterium Cellulosilyticum lentocellum.</title>
        <authorList>
            <consortium name="US DOE Joint Genome Institute"/>
            <person name="Miller D.A."/>
            <person name="Suen G."/>
            <person name="Bruce D."/>
            <person name="Copeland A."/>
            <person name="Cheng J.F."/>
            <person name="Detter C."/>
            <person name="Goodwin L.A."/>
            <person name="Han C.S."/>
            <person name="Hauser L.J."/>
            <person name="Land M.L."/>
            <person name="Lapidus A."/>
            <person name="Lucas S."/>
            <person name="Meincke L."/>
            <person name="Pitluck S."/>
            <person name="Tapia R."/>
            <person name="Teshima H."/>
            <person name="Woyke T."/>
            <person name="Fox B.G."/>
            <person name="Angert E.R."/>
            <person name="Currie C.R."/>
        </authorList>
    </citation>
    <scope>NUCLEOTIDE SEQUENCE [LARGE SCALE GENOMIC DNA]</scope>
    <source>
        <strain evidence="3">ATCC 49066 / DSM 5427 / NCIMB 11756 / RHM5</strain>
    </source>
</reference>
<dbReference type="eggNOG" id="ENOG50328K6">
    <property type="taxonomic scope" value="Bacteria"/>
</dbReference>
<protein>
    <submittedName>
        <fullName evidence="2">Uncharacterized protein</fullName>
    </submittedName>
</protein>
<accession>F2JPI7</accession>
<keyword evidence="1" id="KW-0175">Coiled coil</keyword>
<dbReference type="Proteomes" id="UP000008467">
    <property type="component" value="Chromosome"/>
</dbReference>
<feature type="coiled-coil region" evidence="1">
    <location>
        <begin position="53"/>
        <end position="80"/>
    </location>
</feature>
<gene>
    <name evidence="2" type="ordered locus">Clole_0802</name>
</gene>
<name>F2JPI7_CELLD</name>
<keyword evidence="3" id="KW-1185">Reference proteome</keyword>
<evidence type="ECO:0000313" key="3">
    <source>
        <dbReference type="Proteomes" id="UP000008467"/>
    </source>
</evidence>
<evidence type="ECO:0000256" key="1">
    <source>
        <dbReference type="SAM" id="Coils"/>
    </source>
</evidence>
<evidence type="ECO:0000313" key="2">
    <source>
        <dbReference type="EMBL" id="ADZ82535.1"/>
    </source>
</evidence>
<dbReference type="KEGG" id="cle:Clole_0802"/>
<dbReference type="STRING" id="642492.Clole_0802"/>
<dbReference type="RefSeq" id="WP_013655836.1">
    <property type="nucleotide sequence ID" value="NC_015275.1"/>
</dbReference>
<proteinExistence type="predicted"/>
<organism evidence="2 3">
    <name type="scientific">Cellulosilyticum lentocellum (strain ATCC 49066 / DSM 5427 / NCIMB 11756 / RHM5)</name>
    <name type="common">Clostridium lentocellum</name>
    <dbReference type="NCBI Taxonomy" id="642492"/>
    <lineage>
        <taxon>Bacteria</taxon>
        <taxon>Bacillati</taxon>
        <taxon>Bacillota</taxon>
        <taxon>Clostridia</taxon>
        <taxon>Lachnospirales</taxon>
        <taxon>Cellulosilyticaceae</taxon>
        <taxon>Cellulosilyticum</taxon>
    </lineage>
</organism>